<dbReference type="InterPro" id="IPR009050">
    <property type="entry name" value="Globin-like_sf"/>
</dbReference>
<keyword evidence="7" id="KW-1185">Reference proteome</keyword>
<keyword evidence="3 5" id="KW-0479">Metal-binding</keyword>
<dbReference type="InterPro" id="IPR012292">
    <property type="entry name" value="Globin/Proto"/>
</dbReference>
<dbReference type="EMBL" id="JACRVF010000006">
    <property type="protein sequence ID" value="MBC5994706.1"/>
    <property type="molecule type" value="Genomic_DNA"/>
</dbReference>
<evidence type="ECO:0000256" key="2">
    <source>
        <dbReference type="ARBA" id="ARBA00022617"/>
    </source>
</evidence>
<evidence type="ECO:0000256" key="4">
    <source>
        <dbReference type="ARBA" id="ARBA00023004"/>
    </source>
</evidence>
<dbReference type="InterPro" id="IPR001486">
    <property type="entry name" value="Hemoglobin_trunc"/>
</dbReference>
<sequence length="129" mass="14961">MKRELENEEDIKLLVDTFYDAVNQDKLLAPVFNGHAKVVWENHLPLMYTFWSTVLLGSMSYKGYPFQKHMNLPIGQVHFSRWVELFTQTIDELFEGEKAAEAKHKATNIAQVFQLKMGILDPYTRQAAV</sequence>
<name>A0A923SLB6_9BACT</name>
<organism evidence="6 7">
    <name type="scientific">Pontibacter cellulosilyticus</name>
    <dbReference type="NCBI Taxonomy" id="1720253"/>
    <lineage>
        <taxon>Bacteria</taxon>
        <taxon>Pseudomonadati</taxon>
        <taxon>Bacteroidota</taxon>
        <taxon>Cytophagia</taxon>
        <taxon>Cytophagales</taxon>
        <taxon>Hymenobacteraceae</taxon>
        <taxon>Pontibacter</taxon>
    </lineage>
</organism>
<feature type="binding site" description="distal binding residue" evidence="5">
    <location>
        <position position="43"/>
    </location>
    <ligand>
        <name>heme</name>
        <dbReference type="ChEBI" id="CHEBI:30413"/>
    </ligand>
    <ligandPart>
        <name>Fe</name>
        <dbReference type="ChEBI" id="CHEBI:18248"/>
    </ligandPart>
</feature>
<evidence type="ECO:0000256" key="5">
    <source>
        <dbReference type="PIRSR" id="PIRSR601486-1"/>
    </source>
</evidence>
<dbReference type="Gene3D" id="1.10.490.10">
    <property type="entry name" value="Globins"/>
    <property type="match status" value="1"/>
</dbReference>
<dbReference type="SUPFAM" id="SSF46458">
    <property type="entry name" value="Globin-like"/>
    <property type="match status" value="1"/>
</dbReference>
<accession>A0A923SLB6</accession>
<evidence type="ECO:0000313" key="7">
    <source>
        <dbReference type="Proteomes" id="UP000603640"/>
    </source>
</evidence>
<dbReference type="CDD" id="cd08916">
    <property type="entry name" value="TrHb3_P"/>
    <property type="match status" value="1"/>
</dbReference>
<dbReference type="AlphaFoldDB" id="A0A923SLB6"/>
<keyword evidence="2 5" id="KW-0349">Heme</keyword>
<reference evidence="6" key="1">
    <citation type="submission" date="2020-08" db="EMBL/GenBank/DDBJ databases">
        <title>Pontibacter sp. SD6 16S ribosomal RNA gene Genome sequencing and assembly.</title>
        <authorList>
            <person name="Kang M."/>
        </authorList>
    </citation>
    <scope>NUCLEOTIDE SEQUENCE</scope>
    <source>
        <strain evidence="6">SD6</strain>
    </source>
</reference>
<keyword evidence="1" id="KW-0813">Transport</keyword>
<evidence type="ECO:0000256" key="3">
    <source>
        <dbReference type="ARBA" id="ARBA00022723"/>
    </source>
</evidence>
<evidence type="ECO:0000313" key="6">
    <source>
        <dbReference type="EMBL" id="MBC5994706.1"/>
    </source>
</evidence>
<comment type="caution">
    <text evidence="6">The sequence shown here is derived from an EMBL/GenBank/DDBJ whole genome shotgun (WGS) entry which is preliminary data.</text>
</comment>
<proteinExistence type="predicted"/>
<gene>
    <name evidence="6" type="ORF">H8S84_17815</name>
</gene>
<keyword evidence="4 5" id="KW-0408">Iron</keyword>
<dbReference type="RefSeq" id="WP_187068738.1">
    <property type="nucleotide sequence ID" value="NZ_JACRVF010000006.1"/>
</dbReference>
<dbReference type="GO" id="GO:0046872">
    <property type="term" value="F:metal ion binding"/>
    <property type="evidence" value="ECO:0007669"/>
    <property type="project" value="UniProtKB-KW"/>
</dbReference>
<dbReference type="Pfam" id="PF01152">
    <property type="entry name" value="Bac_globin"/>
    <property type="match status" value="1"/>
</dbReference>
<evidence type="ECO:0000256" key="1">
    <source>
        <dbReference type="ARBA" id="ARBA00022448"/>
    </source>
</evidence>
<dbReference type="Proteomes" id="UP000603640">
    <property type="component" value="Unassembled WGS sequence"/>
</dbReference>
<dbReference type="GO" id="GO:0019825">
    <property type="term" value="F:oxygen binding"/>
    <property type="evidence" value="ECO:0007669"/>
    <property type="project" value="InterPro"/>
</dbReference>
<protein>
    <submittedName>
        <fullName evidence="6">Group III truncated hemoglobin</fullName>
    </submittedName>
</protein>
<dbReference type="GO" id="GO:0020037">
    <property type="term" value="F:heme binding"/>
    <property type="evidence" value="ECO:0007669"/>
    <property type="project" value="InterPro"/>
</dbReference>